<feature type="compositionally biased region" description="Polar residues" evidence="1">
    <location>
        <begin position="50"/>
        <end position="61"/>
    </location>
</feature>
<feature type="region of interest" description="Disordered" evidence="1">
    <location>
        <begin position="32"/>
        <end position="61"/>
    </location>
</feature>
<dbReference type="AlphaFoldDB" id="A0ABD0LGI8"/>
<name>A0ABD0LGI8_9CAEN</name>
<comment type="caution">
    <text evidence="2">The sequence shown here is derived from an EMBL/GenBank/DDBJ whole genome shotgun (WGS) entry which is preliminary data.</text>
</comment>
<evidence type="ECO:0000313" key="3">
    <source>
        <dbReference type="Proteomes" id="UP001519460"/>
    </source>
</evidence>
<dbReference type="EMBL" id="JACVVK020000049">
    <property type="protein sequence ID" value="KAK7498632.1"/>
    <property type="molecule type" value="Genomic_DNA"/>
</dbReference>
<gene>
    <name evidence="2" type="ORF">BaRGS_00010009</name>
</gene>
<evidence type="ECO:0000313" key="2">
    <source>
        <dbReference type="EMBL" id="KAK7498632.1"/>
    </source>
</evidence>
<proteinExistence type="predicted"/>
<dbReference type="Proteomes" id="UP001519460">
    <property type="component" value="Unassembled WGS sequence"/>
</dbReference>
<sequence>KLGIINCKGLLKGSAPAKVADKQHRLREMIRASGDLPALNAAPEVPPTTAPQQDQDVSSSE</sequence>
<keyword evidence="3" id="KW-1185">Reference proteome</keyword>
<accession>A0ABD0LGI8</accession>
<evidence type="ECO:0000256" key="1">
    <source>
        <dbReference type="SAM" id="MobiDB-lite"/>
    </source>
</evidence>
<reference evidence="2 3" key="1">
    <citation type="journal article" date="2023" name="Sci. Data">
        <title>Genome assembly of the Korean intertidal mud-creeper Batillaria attramentaria.</title>
        <authorList>
            <person name="Patra A.K."/>
            <person name="Ho P.T."/>
            <person name="Jun S."/>
            <person name="Lee S.J."/>
            <person name="Kim Y."/>
            <person name="Won Y.J."/>
        </authorList>
    </citation>
    <scope>NUCLEOTIDE SEQUENCE [LARGE SCALE GENOMIC DNA]</scope>
    <source>
        <strain evidence="2">Wonlab-2016</strain>
    </source>
</reference>
<organism evidence="2 3">
    <name type="scientific">Batillaria attramentaria</name>
    <dbReference type="NCBI Taxonomy" id="370345"/>
    <lineage>
        <taxon>Eukaryota</taxon>
        <taxon>Metazoa</taxon>
        <taxon>Spiralia</taxon>
        <taxon>Lophotrochozoa</taxon>
        <taxon>Mollusca</taxon>
        <taxon>Gastropoda</taxon>
        <taxon>Caenogastropoda</taxon>
        <taxon>Sorbeoconcha</taxon>
        <taxon>Cerithioidea</taxon>
        <taxon>Batillariidae</taxon>
        <taxon>Batillaria</taxon>
    </lineage>
</organism>
<feature type="non-terminal residue" evidence="2">
    <location>
        <position position="1"/>
    </location>
</feature>
<protein>
    <submittedName>
        <fullName evidence="2">Uncharacterized protein</fullName>
    </submittedName>
</protein>